<evidence type="ECO:0000313" key="1">
    <source>
        <dbReference type="EMBL" id="GJT70030.1"/>
    </source>
</evidence>
<dbReference type="Proteomes" id="UP001151760">
    <property type="component" value="Unassembled WGS sequence"/>
</dbReference>
<dbReference type="EMBL" id="BQNB010018041">
    <property type="protein sequence ID" value="GJT70030.1"/>
    <property type="molecule type" value="Genomic_DNA"/>
</dbReference>
<keyword evidence="2" id="KW-1185">Reference proteome</keyword>
<sequence>MANARRHGYAVSSLMDTMYWLSKHLEAIDDGDVPLVDGVLNGALGAFGDRGCCFNDEVLASSCVRSINNLLGGIIVIFGFLEALKVEA</sequence>
<accession>A0ABQ5G3F0</accession>
<protein>
    <submittedName>
        <fullName evidence="1">Uncharacterized protein</fullName>
    </submittedName>
</protein>
<reference evidence="1" key="1">
    <citation type="journal article" date="2022" name="Int. J. Mol. Sci.">
        <title>Draft Genome of Tanacetum Coccineum: Genomic Comparison of Closely Related Tanacetum-Family Plants.</title>
        <authorList>
            <person name="Yamashiro T."/>
            <person name="Shiraishi A."/>
            <person name="Nakayama K."/>
            <person name="Satake H."/>
        </authorList>
    </citation>
    <scope>NUCLEOTIDE SEQUENCE</scope>
</reference>
<name>A0ABQ5G3F0_9ASTR</name>
<gene>
    <name evidence="1" type="ORF">Tco_1029316</name>
</gene>
<evidence type="ECO:0000313" key="2">
    <source>
        <dbReference type="Proteomes" id="UP001151760"/>
    </source>
</evidence>
<comment type="caution">
    <text evidence="1">The sequence shown here is derived from an EMBL/GenBank/DDBJ whole genome shotgun (WGS) entry which is preliminary data.</text>
</comment>
<organism evidence="1 2">
    <name type="scientific">Tanacetum coccineum</name>
    <dbReference type="NCBI Taxonomy" id="301880"/>
    <lineage>
        <taxon>Eukaryota</taxon>
        <taxon>Viridiplantae</taxon>
        <taxon>Streptophyta</taxon>
        <taxon>Embryophyta</taxon>
        <taxon>Tracheophyta</taxon>
        <taxon>Spermatophyta</taxon>
        <taxon>Magnoliopsida</taxon>
        <taxon>eudicotyledons</taxon>
        <taxon>Gunneridae</taxon>
        <taxon>Pentapetalae</taxon>
        <taxon>asterids</taxon>
        <taxon>campanulids</taxon>
        <taxon>Asterales</taxon>
        <taxon>Asteraceae</taxon>
        <taxon>Asteroideae</taxon>
        <taxon>Anthemideae</taxon>
        <taxon>Anthemidinae</taxon>
        <taxon>Tanacetum</taxon>
    </lineage>
</organism>
<reference evidence="1" key="2">
    <citation type="submission" date="2022-01" db="EMBL/GenBank/DDBJ databases">
        <authorList>
            <person name="Yamashiro T."/>
            <person name="Shiraishi A."/>
            <person name="Satake H."/>
            <person name="Nakayama K."/>
        </authorList>
    </citation>
    <scope>NUCLEOTIDE SEQUENCE</scope>
</reference>
<proteinExistence type="predicted"/>